<accession>A0ABW3F8X3</accession>
<sequence>MKAICVFNNKGGVGKTTLMCNVAAFFATQGRKILVVDADPQCNATAYMLSENKLDELYATTKDSGTINDLVASLKKSKGYASIPIVRSTQFGVDIVPGDPKFSLAEDFLSKDWIESTSGQERGLKTTFFFRALLEWAKLQAYDYVFFDVGPSLGAINRTILLSCDYFILPMSSDIFSLRGLQNIELAISTWKRGLERGLESFIEENGFNYHFDDGAEPAKPNIKFLGYVSQQYTAKTVNGKKQPVNAYEKIIKKITPAINKHLVTPFNLGKKLEYKLGEIPYLQSLVPMSQTASKPIFSLKSADGVVGAHFEKVKQFENIVSQISNNIELNIREIENDLG</sequence>
<dbReference type="InterPro" id="IPR050678">
    <property type="entry name" value="DNA_Partitioning_ATPase"/>
</dbReference>
<name>A0ABW3F8X3_9PROT</name>
<dbReference type="PANTHER" id="PTHR13696">
    <property type="entry name" value="P-LOOP CONTAINING NUCLEOSIDE TRIPHOSPHATE HYDROLASE"/>
    <property type="match status" value="1"/>
</dbReference>
<dbReference type="InterPro" id="IPR027417">
    <property type="entry name" value="P-loop_NTPase"/>
</dbReference>
<dbReference type="EMBL" id="JBHTKB010000002">
    <property type="protein sequence ID" value="MFD0913908.1"/>
    <property type="molecule type" value="Genomic_DNA"/>
</dbReference>
<dbReference type="Pfam" id="PF13614">
    <property type="entry name" value="AAA_31"/>
    <property type="match status" value="1"/>
</dbReference>
<dbReference type="InterPro" id="IPR025669">
    <property type="entry name" value="AAA_dom"/>
</dbReference>
<dbReference type="Gene3D" id="3.40.50.300">
    <property type="entry name" value="P-loop containing nucleotide triphosphate hydrolases"/>
    <property type="match status" value="1"/>
</dbReference>
<evidence type="ECO:0000313" key="3">
    <source>
        <dbReference type="Proteomes" id="UP001597128"/>
    </source>
</evidence>
<gene>
    <name evidence="2" type="ORF">ACFQ1Z_10150</name>
</gene>
<proteinExistence type="predicted"/>
<dbReference type="CDD" id="cd02042">
    <property type="entry name" value="ParAB_family"/>
    <property type="match status" value="1"/>
</dbReference>
<organism evidence="2 3">
    <name type="scientific">Methylophilus luteus</name>
    <dbReference type="NCBI Taxonomy" id="640108"/>
    <lineage>
        <taxon>Bacteria</taxon>
        <taxon>Pseudomonadati</taxon>
        <taxon>Pseudomonadota</taxon>
        <taxon>Betaproteobacteria</taxon>
        <taxon>Nitrosomonadales</taxon>
        <taxon>Methylophilaceae</taxon>
        <taxon>Methylophilus</taxon>
    </lineage>
</organism>
<dbReference type="Proteomes" id="UP001597128">
    <property type="component" value="Unassembled WGS sequence"/>
</dbReference>
<comment type="caution">
    <text evidence="2">The sequence shown here is derived from an EMBL/GenBank/DDBJ whole genome shotgun (WGS) entry which is preliminary data.</text>
</comment>
<dbReference type="RefSeq" id="WP_379057399.1">
    <property type="nucleotide sequence ID" value="NZ_JBHTKB010000002.1"/>
</dbReference>
<evidence type="ECO:0000313" key="2">
    <source>
        <dbReference type="EMBL" id="MFD0913908.1"/>
    </source>
</evidence>
<keyword evidence="3" id="KW-1185">Reference proteome</keyword>
<evidence type="ECO:0000259" key="1">
    <source>
        <dbReference type="Pfam" id="PF13614"/>
    </source>
</evidence>
<reference evidence="3" key="1">
    <citation type="journal article" date="2019" name="Int. J. Syst. Evol. Microbiol.">
        <title>The Global Catalogue of Microorganisms (GCM) 10K type strain sequencing project: providing services to taxonomists for standard genome sequencing and annotation.</title>
        <authorList>
            <consortium name="The Broad Institute Genomics Platform"/>
            <consortium name="The Broad Institute Genome Sequencing Center for Infectious Disease"/>
            <person name="Wu L."/>
            <person name="Ma J."/>
        </authorList>
    </citation>
    <scope>NUCLEOTIDE SEQUENCE [LARGE SCALE GENOMIC DNA]</scope>
    <source>
        <strain evidence="3">CCUG 58412</strain>
    </source>
</reference>
<dbReference type="PANTHER" id="PTHR13696:SF52">
    <property type="entry name" value="PARA FAMILY PROTEIN CT_582"/>
    <property type="match status" value="1"/>
</dbReference>
<feature type="domain" description="AAA" evidence="1">
    <location>
        <begin position="1"/>
        <end position="195"/>
    </location>
</feature>
<protein>
    <submittedName>
        <fullName evidence="2">ParA family protein</fullName>
    </submittedName>
</protein>
<dbReference type="SUPFAM" id="SSF52540">
    <property type="entry name" value="P-loop containing nucleoside triphosphate hydrolases"/>
    <property type="match status" value="1"/>
</dbReference>